<feature type="binding site" evidence="7">
    <location>
        <position position="244"/>
    </location>
    <ligand>
        <name>K(+)</name>
        <dbReference type="ChEBI" id="CHEBI:29103"/>
    </ligand>
</feature>
<dbReference type="GO" id="GO:0005737">
    <property type="term" value="C:cytoplasm"/>
    <property type="evidence" value="ECO:0007669"/>
    <property type="project" value="UniProtKB-SubCell"/>
</dbReference>
<dbReference type="GO" id="GO:0030488">
    <property type="term" value="P:tRNA methylation"/>
    <property type="evidence" value="ECO:0007669"/>
    <property type="project" value="TreeGrafter"/>
</dbReference>
<dbReference type="InterPro" id="IPR005225">
    <property type="entry name" value="Small_GTP-bd"/>
</dbReference>
<dbReference type="GO" id="GO:0046872">
    <property type="term" value="F:metal ion binding"/>
    <property type="evidence" value="ECO:0007669"/>
    <property type="project" value="UniProtKB-KW"/>
</dbReference>
<dbReference type="InterPro" id="IPR027368">
    <property type="entry name" value="MnmE_dom2"/>
</dbReference>
<dbReference type="InterPro" id="IPR027266">
    <property type="entry name" value="TrmE/GcvT-like"/>
</dbReference>
<feature type="binding site" evidence="7">
    <location>
        <begin position="244"/>
        <end position="250"/>
    </location>
    <ligand>
        <name>GTP</name>
        <dbReference type="ChEBI" id="CHEBI:37565"/>
    </ligand>
</feature>
<dbReference type="Proteomes" id="UP001139486">
    <property type="component" value="Unassembled WGS sequence"/>
</dbReference>
<feature type="binding site" evidence="7">
    <location>
        <position position="424"/>
    </location>
    <ligand>
        <name>(6S)-5-formyl-5,6,7,8-tetrahydrofolate</name>
        <dbReference type="ChEBI" id="CHEBI:57457"/>
    </ligand>
</feature>
<feature type="binding site" evidence="7">
    <location>
        <position position="20"/>
    </location>
    <ligand>
        <name>(6S)-5-formyl-5,6,7,8-tetrahydrofolate</name>
        <dbReference type="ChEBI" id="CHEBI:57457"/>
    </ligand>
</feature>
<dbReference type="SUPFAM" id="SSF52540">
    <property type="entry name" value="P-loop containing nucleoside triphosphate hydrolases"/>
    <property type="match status" value="1"/>
</dbReference>
<feature type="binding site" evidence="7">
    <location>
        <position position="225"/>
    </location>
    <ligand>
        <name>K(+)</name>
        <dbReference type="ChEBI" id="CHEBI:29103"/>
    </ligand>
</feature>
<dbReference type="Pfam" id="PF01926">
    <property type="entry name" value="MMR_HSR1"/>
    <property type="match status" value="1"/>
</dbReference>
<dbReference type="Pfam" id="PF10396">
    <property type="entry name" value="TrmE_N"/>
    <property type="match status" value="1"/>
</dbReference>
<feature type="domain" description="MnmE helical" evidence="10">
    <location>
        <begin position="120"/>
        <end position="421"/>
    </location>
</feature>
<feature type="domain" description="G" evidence="8">
    <location>
        <begin position="217"/>
        <end position="304"/>
    </location>
</feature>
<comment type="subcellular location">
    <subcellularLocation>
        <location evidence="7">Cytoplasm</location>
    </subcellularLocation>
</comment>
<dbReference type="SUPFAM" id="SSF116878">
    <property type="entry name" value="TrmE connector domain"/>
    <property type="match status" value="1"/>
</dbReference>
<accession>A0A9X2HWH4</accession>
<proteinExistence type="inferred from homology"/>
<dbReference type="InterPro" id="IPR031168">
    <property type="entry name" value="G_TrmE"/>
</dbReference>
<dbReference type="CDD" id="cd14858">
    <property type="entry name" value="TrmE_N"/>
    <property type="match status" value="1"/>
</dbReference>
<dbReference type="AlphaFoldDB" id="A0A9X2HWH4"/>
<dbReference type="InterPro" id="IPR025867">
    <property type="entry name" value="MnmE_helical"/>
</dbReference>
<dbReference type="FunFam" id="3.30.1360.120:FF:000007">
    <property type="entry name" value="tRNA modification GTPase GTPBP3, mitochondrial"/>
    <property type="match status" value="1"/>
</dbReference>
<evidence type="ECO:0000256" key="2">
    <source>
        <dbReference type="ARBA" id="ARBA00022694"/>
    </source>
</evidence>
<keyword evidence="7" id="KW-0479">Metal-binding</keyword>
<evidence type="ECO:0000256" key="4">
    <source>
        <dbReference type="ARBA" id="ARBA00022801"/>
    </source>
</evidence>
<dbReference type="NCBIfam" id="TIGR00231">
    <property type="entry name" value="small_GTP"/>
    <property type="match status" value="1"/>
</dbReference>
<dbReference type="GO" id="GO:0003924">
    <property type="term" value="F:GTPase activity"/>
    <property type="evidence" value="ECO:0007669"/>
    <property type="project" value="UniProtKB-UniRule"/>
</dbReference>
<feature type="domain" description="GTP-binding protein TrmE N-terminal" evidence="9">
    <location>
        <begin position="3"/>
        <end position="117"/>
    </location>
</feature>
<evidence type="ECO:0000256" key="1">
    <source>
        <dbReference type="ARBA" id="ARBA00011043"/>
    </source>
</evidence>
<dbReference type="PANTHER" id="PTHR42714">
    <property type="entry name" value="TRNA MODIFICATION GTPASE GTPBP3"/>
    <property type="match status" value="1"/>
</dbReference>
<feature type="binding site" evidence="7">
    <location>
        <position position="250"/>
    </location>
    <ligand>
        <name>Mg(2+)</name>
        <dbReference type="ChEBI" id="CHEBI:18420"/>
    </ligand>
</feature>
<feature type="binding site" evidence="7">
    <location>
        <position position="249"/>
    </location>
    <ligand>
        <name>K(+)</name>
        <dbReference type="ChEBI" id="CHEBI:29103"/>
    </ligand>
</feature>
<dbReference type="CDD" id="cd04164">
    <property type="entry name" value="trmE"/>
    <property type="match status" value="1"/>
</dbReference>
<comment type="cofactor">
    <cofactor evidence="7">
        <name>K(+)</name>
        <dbReference type="ChEBI" id="CHEBI:29103"/>
    </cofactor>
    <text evidence="7">Binds 1 potassium ion per subunit.</text>
</comment>
<dbReference type="HAMAP" id="MF_00379">
    <property type="entry name" value="GTPase_MnmE"/>
    <property type="match status" value="1"/>
</dbReference>
<keyword evidence="3 7" id="KW-0547">Nucleotide-binding</keyword>
<keyword evidence="5 7" id="KW-0630">Potassium</keyword>
<evidence type="ECO:0000313" key="11">
    <source>
        <dbReference type="EMBL" id="MCP3734060.1"/>
    </source>
</evidence>
<gene>
    <name evidence="7 11" type="primary">mnmE</name>
    <name evidence="7" type="synonym">trmE</name>
    <name evidence="11" type="ORF">M9979_04115</name>
</gene>
<feature type="binding site" evidence="7">
    <location>
        <begin position="225"/>
        <end position="230"/>
    </location>
    <ligand>
        <name>GTP</name>
        <dbReference type="ChEBI" id="CHEBI:37565"/>
    </ligand>
</feature>
<keyword evidence="6 7" id="KW-0342">GTP-binding</keyword>
<dbReference type="InterPro" id="IPR006073">
    <property type="entry name" value="GTP-bd"/>
</dbReference>
<keyword evidence="4 7" id="KW-0378">Hydrolase</keyword>
<dbReference type="SUPFAM" id="SSF103025">
    <property type="entry name" value="Folate-binding domain"/>
    <property type="match status" value="1"/>
</dbReference>
<dbReference type="Gene3D" id="1.20.120.430">
    <property type="entry name" value="tRNA modification GTPase MnmE domain 2"/>
    <property type="match status" value="1"/>
</dbReference>
<feature type="binding site" evidence="7">
    <location>
        <position position="229"/>
    </location>
    <ligand>
        <name>Mg(2+)</name>
        <dbReference type="ChEBI" id="CHEBI:18420"/>
    </ligand>
</feature>
<dbReference type="Gene3D" id="3.40.50.300">
    <property type="entry name" value="P-loop containing nucleotide triphosphate hydrolases"/>
    <property type="match status" value="1"/>
</dbReference>
<evidence type="ECO:0000259" key="10">
    <source>
        <dbReference type="Pfam" id="PF12631"/>
    </source>
</evidence>
<evidence type="ECO:0000256" key="6">
    <source>
        <dbReference type="ARBA" id="ARBA00023134"/>
    </source>
</evidence>
<keyword evidence="2 7" id="KW-0819">tRNA processing</keyword>
<evidence type="ECO:0000256" key="3">
    <source>
        <dbReference type="ARBA" id="ARBA00022741"/>
    </source>
</evidence>
<comment type="function">
    <text evidence="7">Exhibits a very high intrinsic GTPase hydrolysis rate. Involved in the addition of a carboxymethylaminomethyl (cmnm) group at the wobble position (U34) of certain tRNAs, forming tRNA-cmnm(5)s(2)U34.</text>
</comment>
<comment type="caution">
    <text evidence="11">The sequence shown here is derived from an EMBL/GenBank/DDBJ whole genome shotgun (WGS) entry which is preliminary data.</text>
</comment>
<keyword evidence="7" id="KW-0963">Cytoplasm</keyword>
<protein>
    <recommendedName>
        <fullName evidence="7">tRNA modification GTPase MnmE</fullName>
        <ecNumber evidence="7">3.6.-.-</ecNumber>
    </recommendedName>
</protein>
<dbReference type="RefSeq" id="WP_254288066.1">
    <property type="nucleotide sequence ID" value="NZ_JAMLDY010000004.1"/>
</dbReference>
<dbReference type="GO" id="GO:0002098">
    <property type="term" value="P:tRNA wobble uridine modification"/>
    <property type="evidence" value="ECO:0007669"/>
    <property type="project" value="TreeGrafter"/>
</dbReference>
<dbReference type="InterPro" id="IPR018948">
    <property type="entry name" value="GTP-bd_TrmE_N"/>
</dbReference>
<evidence type="ECO:0000313" key="12">
    <source>
        <dbReference type="Proteomes" id="UP001139486"/>
    </source>
</evidence>
<sequence length="424" mass="44707">MTTIFALSSGAAPAGIGVIRVSGPQAFAAVAALASRLPEPRTARIRGLRDGAGALLDRALVLIFPGPATATGEDLAELHCHGGRAVIAAVLRALGEMPGLRPALPGEFTRRALGNGRIDLAEAGGLADLLSADTERQRVAALAAAEGIVSQRVRGWLDRLAMLAALTEAQLDFADEDDVGDDGQAIAAVLAGKTALADEWRDILANPPVERLRDGVRVVLAGPPNSGKSTLVNLLSQRDLAIVSSIAGTTRDRVEATVTRDGLVYVLTDTAGLTESNDPIERIGVTRAGEAMAGADVLLWLGDTRPPRDDALWLHARADVVGRRRIEGTDVAVAQSDPASIETLWRQIALRAERLMPRGDALAFRESERAACREALFAIDDPADDPLLVAEQFRVAIRALGTILGIDATEAMLDTLFGRFCIGK</sequence>
<dbReference type="Gene3D" id="3.30.1360.120">
    <property type="entry name" value="Probable tRNA modification gtpase trme, domain 1"/>
    <property type="match status" value="1"/>
</dbReference>
<evidence type="ECO:0000259" key="8">
    <source>
        <dbReference type="Pfam" id="PF01926"/>
    </source>
</evidence>
<feature type="binding site" evidence="7">
    <location>
        <position position="117"/>
    </location>
    <ligand>
        <name>(6S)-5-formyl-5,6,7,8-tetrahydrofolate</name>
        <dbReference type="ChEBI" id="CHEBI:57457"/>
    </ligand>
</feature>
<reference evidence="11" key="1">
    <citation type="submission" date="2022-05" db="EMBL/GenBank/DDBJ databases">
        <title>Sphingomonas sp. strain RP10 Genome sequencing and assembly.</title>
        <authorList>
            <person name="Kim I."/>
        </authorList>
    </citation>
    <scope>NUCLEOTIDE SEQUENCE</scope>
    <source>
        <strain evidence="11">RP10</strain>
    </source>
</reference>
<dbReference type="EC" id="3.6.-.-" evidence="7"/>
<dbReference type="Pfam" id="PF12631">
    <property type="entry name" value="MnmE_helical"/>
    <property type="match status" value="1"/>
</dbReference>
<feature type="binding site" evidence="7">
    <location>
        <begin position="269"/>
        <end position="272"/>
    </location>
    <ligand>
        <name>GTP</name>
        <dbReference type="ChEBI" id="CHEBI:37565"/>
    </ligand>
</feature>
<organism evidence="11 12">
    <name type="scientific">Sphingomonas liriopis</name>
    <dbReference type="NCBI Taxonomy" id="2949094"/>
    <lineage>
        <taxon>Bacteria</taxon>
        <taxon>Pseudomonadati</taxon>
        <taxon>Pseudomonadota</taxon>
        <taxon>Alphaproteobacteria</taxon>
        <taxon>Sphingomonadales</taxon>
        <taxon>Sphingomonadaceae</taxon>
        <taxon>Sphingomonas</taxon>
    </lineage>
</organism>
<dbReference type="PANTHER" id="PTHR42714:SF2">
    <property type="entry name" value="TRNA MODIFICATION GTPASE GTPBP3, MITOCHONDRIAL"/>
    <property type="match status" value="1"/>
</dbReference>
<dbReference type="NCBIfam" id="NF003661">
    <property type="entry name" value="PRK05291.1-3"/>
    <property type="match status" value="1"/>
</dbReference>
<keyword evidence="12" id="KW-1185">Reference proteome</keyword>
<dbReference type="InterPro" id="IPR004520">
    <property type="entry name" value="GTPase_MnmE"/>
</dbReference>
<evidence type="ECO:0000259" key="9">
    <source>
        <dbReference type="Pfam" id="PF10396"/>
    </source>
</evidence>
<dbReference type="InterPro" id="IPR027417">
    <property type="entry name" value="P-loop_NTPase"/>
</dbReference>
<feature type="binding site" evidence="7">
    <location>
        <position position="77"/>
    </location>
    <ligand>
        <name>(6S)-5-formyl-5,6,7,8-tetrahydrofolate</name>
        <dbReference type="ChEBI" id="CHEBI:57457"/>
    </ligand>
</feature>
<dbReference type="GO" id="GO:0005525">
    <property type="term" value="F:GTP binding"/>
    <property type="evidence" value="ECO:0007669"/>
    <property type="project" value="UniProtKB-UniRule"/>
</dbReference>
<feature type="binding site" evidence="7">
    <location>
        <position position="246"/>
    </location>
    <ligand>
        <name>K(+)</name>
        <dbReference type="ChEBI" id="CHEBI:29103"/>
    </ligand>
</feature>
<evidence type="ECO:0000256" key="5">
    <source>
        <dbReference type="ARBA" id="ARBA00022958"/>
    </source>
</evidence>
<comment type="caution">
    <text evidence="7">Lacks conserved residue(s) required for the propagation of feature annotation.</text>
</comment>
<evidence type="ECO:0000256" key="7">
    <source>
        <dbReference type="HAMAP-Rule" id="MF_00379"/>
    </source>
</evidence>
<dbReference type="EMBL" id="JAMLDY010000004">
    <property type="protein sequence ID" value="MCP3734060.1"/>
    <property type="molecule type" value="Genomic_DNA"/>
</dbReference>
<keyword evidence="7" id="KW-0460">Magnesium</keyword>
<name>A0A9X2HWH4_9SPHN</name>
<comment type="similarity">
    <text evidence="1 7">Belongs to the TRAFAC class TrmE-Era-EngA-EngB-Septin-like GTPase superfamily. TrmE GTPase family.</text>
</comment>
<comment type="subunit">
    <text evidence="7">Homodimer. Heterotetramer of two MnmE and two MnmG subunits.</text>
</comment>